<evidence type="ECO:0000313" key="3">
    <source>
        <dbReference type="Proteomes" id="UP000001732"/>
    </source>
</evidence>
<feature type="compositionally biased region" description="Basic and acidic residues" evidence="1">
    <location>
        <begin position="562"/>
        <end position="572"/>
    </location>
</feature>
<gene>
    <name evidence="2" type="ordered locus">COPRO5265_0321</name>
</gene>
<feature type="region of interest" description="Disordered" evidence="1">
    <location>
        <begin position="619"/>
        <end position="676"/>
    </location>
</feature>
<dbReference type="HOGENOM" id="CLU_361982_0_0_9"/>
<feature type="region of interest" description="Disordered" evidence="1">
    <location>
        <begin position="425"/>
        <end position="514"/>
    </location>
</feature>
<feature type="region of interest" description="Disordered" evidence="1">
    <location>
        <begin position="550"/>
        <end position="572"/>
    </location>
</feature>
<reference evidence="3" key="1">
    <citation type="submission" date="2008-08" db="EMBL/GenBank/DDBJ databases">
        <title>The complete genome sequence of Coprothermobacter proteolyticus strain ATCC 5245 / DSM 5265 / BT.</title>
        <authorList>
            <person name="Dodson R.J."/>
            <person name="Durkin A.S."/>
            <person name="Wu M."/>
            <person name="Eisen J."/>
            <person name="Sutton G."/>
        </authorList>
    </citation>
    <scope>NUCLEOTIDE SEQUENCE [LARGE SCALE GENOMIC DNA]</scope>
    <source>
        <strain evidence="3">ATCC 35245 / DSM 5265 / OCM 4 / BT</strain>
    </source>
</reference>
<evidence type="ECO:0000256" key="1">
    <source>
        <dbReference type="SAM" id="MobiDB-lite"/>
    </source>
</evidence>
<reference evidence="2 3" key="2">
    <citation type="journal article" date="2014" name="Genome Announc.">
        <title>Complete Genome Sequence of Coprothermobacter proteolyticus DSM 5265.</title>
        <authorList>
            <person name="Alexiev A."/>
            <person name="Coil D.A."/>
            <person name="Badger J.H."/>
            <person name="Enticknap J."/>
            <person name="Ward N."/>
            <person name="Robb F.T."/>
            <person name="Eisen J.A."/>
        </authorList>
    </citation>
    <scope>NUCLEOTIDE SEQUENCE [LARGE SCALE GENOMIC DNA]</scope>
    <source>
        <strain evidence="3">ATCC 35245 / DSM 5265 / OCM 4 / BT</strain>
    </source>
</reference>
<evidence type="ECO:0000313" key="2">
    <source>
        <dbReference type="EMBL" id="ACI17089.1"/>
    </source>
</evidence>
<organism evidence="2 3">
    <name type="scientific">Coprothermobacter proteolyticus (strain ATCC 35245 / DSM 5265 / OCM 4 / BT)</name>
    <dbReference type="NCBI Taxonomy" id="309798"/>
    <lineage>
        <taxon>Bacteria</taxon>
        <taxon>Pseudomonadati</taxon>
        <taxon>Coprothermobacterota</taxon>
        <taxon>Coprothermobacteria</taxon>
        <taxon>Coprothermobacterales</taxon>
        <taxon>Coprothermobacteraceae</taxon>
        <taxon>Coprothermobacter</taxon>
    </lineage>
</organism>
<dbReference type="RefSeq" id="WP_012543741.1">
    <property type="nucleotide sequence ID" value="NC_011295.1"/>
</dbReference>
<accession>B5Y7E1</accession>
<sequence length="772" mass="83463">MTSGAANLSFLTQFWDSDFSAMPPKLKKQNSGVFEQTSEQAVDFSAMLALISGLAPDLVECLSCVQGSPEAGENGFQSAVSIEAVVPYESNTHVCFTASMEKLLADAEPLLDVPEPTTSETKEVATLSDKPEYGIHTNYAISYEQSSDVDLTVASEITASHSGASSEDDLGFKHASMQERGLGKERELPVMDQYADQRISEFQVGDSRSTGGMAKNAAQEETSNWTWPNKEVDSKVVNYYGVITNRDGGVLAGDGPKNDELKEEHFYSEEAADPKVDLVKSKVPEGIDFLSGVQTQSLSQENVSSLAEPDRFGIGTSPNAEEVVELSASTGKWLAGCESDADADSVSAMEPKHLQFGKAVDFLKEQAASIQVQEAVEVFGSTSGSMQLMDVEGLNPAYDLDAIVGRENTFPVDPKKEVNLAAQGVEARSKQDGNDELSKGQSLKGSEVIEASSNKAPITDDDVPRSVLLGAERSEKSAEGSEGKSVSSTDEVNKVAEMPAFPSGGSVKETATTTDQLRKGEVFNITYPEMTENVALRVPYQEDAAADETARMSQDQTAKNVKAKDKAPDEAKQVTDETLFVDKNALETLHSREEVSGQMRESGGTAFEQHDVLVAEESLSGKAEKQTQLSKEKDETSAVQRALESFPRSVEDAAHQDISSSLRPEGQYSPGKLSSDATNVKLSNEALLEQKSSLAMRLAELPLRFGIDVRGGELLLTIMANSDQDASHLKEHSGYIKQRLARKGYEFDAVNVVNSSQVTVQDYKVYHYDMVV</sequence>
<feature type="compositionally biased region" description="Basic and acidic residues" evidence="1">
    <location>
        <begin position="622"/>
        <end position="636"/>
    </location>
</feature>
<feature type="compositionally biased region" description="Basic and acidic residues" evidence="1">
    <location>
        <begin position="472"/>
        <end position="482"/>
    </location>
</feature>
<dbReference type="KEGG" id="cpo:COPRO5265_0321"/>
<name>B5Y7E1_COPPD</name>
<dbReference type="EMBL" id="CP001145">
    <property type="protein sequence ID" value="ACI17089.1"/>
    <property type="molecule type" value="Genomic_DNA"/>
</dbReference>
<dbReference type="AlphaFoldDB" id="B5Y7E1"/>
<keyword evidence="3" id="KW-1185">Reference proteome</keyword>
<dbReference type="STRING" id="309798.COPRO5265_0321"/>
<dbReference type="OrthoDB" id="10021357at2"/>
<proteinExistence type="predicted"/>
<feature type="compositionally biased region" description="Basic and acidic residues" evidence="1">
    <location>
        <begin position="427"/>
        <end position="438"/>
    </location>
</feature>
<protein>
    <submittedName>
        <fullName evidence="2">Uncharacterized protein</fullName>
    </submittedName>
</protein>
<dbReference type="Proteomes" id="UP000001732">
    <property type="component" value="Chromosome"/>
</dbReference>